<feature type="chain" id="PRO_5027944554" evidence="1">
    <location>
        <begin position="19"/>
        <end position="270"/>
    </location>
</feature>
<protein>
    <submittedName>
        <fullName evidence="2">Uncharacterized protein</fullName>
    </submittedName>
</protein>
<comment type="caution">
    <text evidence="2">The sequence shown here is derived from an EMBL/GenBank/DDBJ whole genome shotgun (WGS) entry which is preliminary data.</text>
</comment>
<evidence type="ECO:0000256" key="1">
    <source>
        <dbReference type="SAM" id="SignalP"/>
    </source>
</evidence>
<dbReference type="AlphaFoldDB" id="A0A7C4CAW6"/>
<dbReference type="EMBL" id="DSUT01000054">
    <property type="protein sequence ID" value="HGK27893.1"/>
    <property type="molecule type" value="Genomic_DNA"/>
</dbReference>
<sequence length="270" mass="29076">MKRTALFAAAVAALVARADTVDFSRYAVVISSFESGPTDASNQADIAGRIIQALASAGYDRDQSVAEWLTAHPQARRRLERLNLLPRQAETRFLSDGTKAVDREYELLGPILRLLLPETGNGRLLGRKACPCCGQPWPEGKEPPAGVRLVPYDDGSADGYTGILIDGRGLRHRPALFPRVVTPEDKEVIGPAFADPELLAADGPLAYFRDRNSALLSDRTGANPLVVRAQAAVGANACDLVISTQDASRIHGSRHLLKLVGECRVGFIVD</sequence>
<evidence type="ECO:0000313" key="2">
    <source>
        <dbReference type="EMBL" id="HGK27893.1"/>
    </source>
</evidence>
<reference evidence="2" key="1">
    <citation type="journal article" date="2020" name="mSystems">
        <title>Genome- and Community-Level Interaction Insights into Carbon Utilization and Element Cycling Functions of Hydrothermarchaeota in Hydrothermal Sediment.</title>
        <authorList>
            <person name="Zhou Z."/>
            <person name="Liu Y."/>
            <person name="Xu W."/>
            <person name="Pan J."/>
            <person name="Luo Z.H."/>
            <person name="Li M."/>
        </authorList>
    </citation>
    <scope>NUCLEOTIDE SEQUENCE [LARGE SCALE GENOMIC DNA]</scope>
    <source>
        <strain evidence="2">SpSt-488</strain>
    </source>
</reference>
<feature type="signal peptide" evidence="1">
    <location>
        <begin position="1"/>
        <end position="18"/>
    </location>
</feature>
<accession>A0A7C4CAW6</accession>
<proteinExistence type="predicted"/>
<name>A0A7C4CAW6_UNCW3</name>
<organism evidence="2">
    <name type="scientific">candidate division WOR-3 bacterium</name>
    <dbReference type="NCBI Taxonomy" id="2052148"/>
    <lineage>
        <taxon>Bacteria</taxon>
        <taxon>Bacteria division WOR-3</taxon>
    </lineage>
</organism>
<keyword evidence="1" id="KW-0732">Signal</keyword>
<gene>
    <name evidence="2" type="ORF">ENS41_02945</name>
</gene>